<protein>
    <recommendedName>
        <fullName evidence="3">Lipoprotein</fullName>
    </recommendedName>
</protein>
<gene>
    <name evidence="1" type="ORF">KCG45_08290</name>
</gene>
<sequence>MKSSHRRIGMIFCGILAVTGCSSEQDIDPDGQIFTSIASEANITLVGTEPFWGFEIAPHGGTFLARYTSPDNLEGTTFEVERFAGNNGLGFSGDMEGQLVQIAVTPGTCSDGMSDRAYPYTVTVAFGDATLFGCGYTSQQPFEGEGAP</sequence>
<dbReference type="EMBL" id="JAGSPB010000002">
    <property type="protein sequence ID" value="MBV7266174.1"/>
    <property type="molecule type" value="Genomic_DNA"/>
</dbReference>
<organism evidence="1 2">
    <name type="scientific">Erythrobacter ani</name>
    <dbReference type="NCBI Taxonomy" id="2827235"/>
    <lineage>
        <taxon>Bacteria</taxon>
        <taxon>Pseudomonadati</taxon>
        <taxon>Pseudomonadota</taxon>
        <taxon>Alphaproteobacteria</taxon>
        <taxon>Sphingomonadales</taxon>
        <taxon>Erythrobacteraceae</taxon>
        <taxon>Erythrobacter/Porphyrobacter group</taxon>
        <taxon>Erythrobacter</taxon>
    </lineage>
</organism>
<keyword evidence="2" id="KW-1185">Reference proteome</keyword>
<evidence type="ECO:0008006" key="3">
    <source>
        <dbReference type="Google" id="ProtNLM"/>
    </source>
</evidence>
<dbReference type="RefSeq" id="WP_218316803.1">
    <property type="nucleotide sequence ID" value="NZ_JAGSPB010000002.1"/>
</dbReference>
<dbReference type="PROSITE" id="PS51257">
    <property type="entry name" value="PROKAR_LIPOPROTEIN"/>
    <property type="match status" value="1"/>
</dbReference>
<dbReference type="Proteomes" id="UP000699975">
    <property type="component" value="Unassembled WGS sequence"/>
</dbReference>
<comment type="caution">
    <text evidence="1">The sequence shown here is derived from an EMBL/GenBank/DDBJ whole genome shotgun (WGS) entry which is preliminary data.</text>
</comment>
<evidence type="ECO:0000313" key="2">
    <source>
        <dbReference type="Proteomes" id="UP000699975"/>
    </source>
</evidence>
<proteinExistence type="predicted"/>
<name>A0ABS6SMG1_9SPHN</name>
<reference evidence="1 2" key="1">
    <citation type="submission" date="2021-04" db="EMBL/GenBank/DDBJ databases">
        <authorList>
            <person name="Pira H."/>
            <person name="Risdian C."/>
            <person name="Wink J."/>
        </authorList>
    </citation>
    <scope>NUCLEOTIDE SEQUENCE [LARGE SCALE GENOMIC DNA]</scope>
    <source>
        <strain evidence="1 2">WH131</strain>
    </source>
</reference>
<accession>A0ABS6SMG1</accession>
<evidence type="ECO:0000313" key="1">
    <source>
        <dbReference type="EMBL" id="MBV7266174.1"/>
    </source>
</evidence>